<dbReference type="STRING" id="1555112.LIP_2374"/>
<dbReference type="PANTHER" id="PTHR21485:SF6">
    <property type="entry name" value="N-ACYLNEURAMINATE CYTIDYLYLTRANSFERASE-RELATED"/>
    <property type="match status" value="1"/>
</dbReference>
<dbReference type="InterPro" id="IPR029044">
    <property type="entry name" value="Nucleotide-diphossugar_trans"/>
</dbReference>
<accession>A0A0K2SM87</accession>
<dbReference type="Proteomes" id="UP000065807">
    <property type="component" value="Chromosome"/>
</dbReference>
<proteinExistence type="predicted"/>
<sequence>MSKVRTLGLIPARAGSKGIPGKNLRLLGGVPLIVRTIEVALEAQLDQVVVSTDGPDIAEVSKRAGARVPFLRPAELATDDAATVDVVRHALMWLRQREATEPETVVLLQPTSPLRTAEHIREALELFSRGHGRTVVSVTPTDHPPHWTYTLSAEGTLLPVVPGNWAARRQDLPPTFRLNGAIYVFPAAKAEGDRLWDERSLAYVMPPEASVDIDTELDWQLAEILLQRDAVRT</sequence>
<evidence type="ECO:0000313" key="2">
    <source>
        <dbReference type="Proteomes" id="UP000065807"/>
    </source>
</evidence>
<dbReference type="OrthoDB" id="9805604at2"/>
<dbReference type="RefSeq" id="WP_068138205.1">
    <property type="nucleotide sequence ID" value="NZ_AP014924.1"/>
</dbReference>
<dbReference type="Pfam" id="PF02348">
    <property type="entry name" value="CTP_transf_3"/>
    <property type="match status" value="1"/>
</dbReference>
<dbReference type="KEGG" id="lpil:LIP_2374"/>
<protein>
    <submittedName>
        <fullName evidence="1">CMP-N-acetlyneuraminic acid synthetase</fullName>
    </submittedName>
</protein>
<dbReference type="SUPFAM" id="SSF53448">
    <property type="entry name" value="Nucleotide-diphospho-sugar transferases"/>
    <property type="match status" value="1"/>
</dbReference>
<dbReference type="PANTHER" id="PTHR21485">
    <property type="entry name" value="HAD SUPERFAMILY MEMBERS CMAS AND KDSC"/>
    <property type="match status" value="1"/>
</dbReference>
<dbReference type="InterPro" id="IPR050793">
    <property type="entry name" value="CMP-NeuNAc_synthase"/>
</dbReference>
<gene>
    <name evidence="1" type="ORF">LIP_2374</name>
</gene>
<dbReference type="PATRIC" id="fig|1555112.3.peg.2420"/>
<organism evidence="1 2">
    <name type="scientific">Limnochorda pilosa</name>
    <dbReference type="NCBI Taxonomy" id="1555112"/>
    <lineage>
        <taxon>Bacteria</taxon>
        <taxon>Bacillati</taxon>
        <taxon>Bacillota</taxon>
        <taxon>Limnochordia</taxon>
        <taxon>Limnochordales</taxon>
        <taxon>Limnochordaceae</taxon>
        <taxon>Limnochorda</taxon>
    </lineage>
</organism>
<evidence type="ECO:0000313" key="1">
    <source>
        <dbReference type="EMBL" id="BAS28215.1"/>
    </source>
</evidence>
<dbReference type="Gene3D" id="3.90.550.10">
    <property type="entry name" value="Spore Coat Polysaccharide Biosynthesis Protein SpsA, Chain A"/>
    <property type="match status" value="1"/>
</dbReference>
<dbReference type="InterPro" id="IPR003329">
    <property type="entry name" value="Cytidylyl_trans"/>
</dbReference>
<reference evidence="2" key="2">
    <citation type="journal article" date="2016" name="Int. J. Syst. Evol. Microbiol.">
        <title>Complete genome sequence and cell structure of Limnochorda pilosa, a Gram-negative spore-former within the phylum Firmicutes.</title>
        <authorList>
            <person name="Watanabe M."/>
            <person name="Kojima H."/>
            <person name="Fukui M."/>
        </authorList>
    </citation>
    <scope>NUCLEOTIDE SEQUENCE [LARGE SCALE GENOMIC DNA]</scope>
    <source>
        <strain evidence="2">HC45</strain>
    </source>
</reference>
<dbReference type="AlphaFoldDB" id="A0A0K2SM87"/>
<reference evidence="2" key="1">
    <citation type="submission" date="2015-07" db="EMBL/GenBank/DDBJ databases">
        <title>Complete genome sequence and phylogenetic analysis of Limnochorda pilosa.</title>
        <authorList>
            <person name="Watanabe M."/>
            <person name="Kojima H."/>
            <person name="Fukui M."/>
        </authorList>
    </citation>
    <scope>NUCLEOTIDE SEQUENCE [LARGE SCALE GENOMIC DNA]</scope>
    <source>
        <strain evidence="2">HC45</strain>
    </source>
</reference>
<dbReference type="GO" id="GO:0008781">
    <property type="term" value="F:N-acylneuraminate cytidylyltransferase activity"/>
    <property type="evidence" value="ECO:0007669"/>
    <property type="project" value="TreeGrafter"/>
</dbReference>
<keyword evidence="2" id="KW-1185">Reference proteome</keyword>
<dbReference type="EMBL" id="AP014924">
    <property type="protein sequence ID" value="BAS28215.1"/>
    <property type="molecule type" value="Genomic_DNA"/>
</dbReference>
<dbReference type="CDD" id="cd02513">
    <property type="entry name" value="CMP-NeuAc_Synthase"/>
    <property type="match status" value="1"/>
</dbReference>
<name>A0A0K2SM87_LIMPI</name>